<accession>A0A073KAT9</accession>
<name>A0A073KAT9_9BACI</name>
<evidence type="ECO:0000313" key="3">
    <source>
        <dbReference type="EMBL" id="KEK23562.1"/>
    </source>
</evidence>
<evidence type="ECO:0000313" key="4">
    <source>
        <dbReference type="Proteomes" id="UP000027778"/>
    </source>
</evidence>
<reference evidence="3 4" key="1">
    <citation type="submission" date="2014-06" db="EMBL/GenBank/DDBJ databases">
        <title>Draft genome sequence of Bacillus gaemokensis JCM 15801 (MCCC 1A00707).</title>
        <authorList>
            <person name="Lai Q."/>
            <person name="Liu Y."/>
            <person name="Shao Z."/>
        </authorList>
    </citation>
    <scope>NUCLEOTIDE SEQUENCE [LARGE SCALE GENOMIC DNA]</scope>
    <source>
        <strain evidence="3 4">JCM 15801</strain>
    </source>
</reference>
<feature type="transmembrane region" description="Helical" evidence="1">
    <location>
        <begin position="156"/>
        <end position="178"/>
    </location>
</feature>
<dbReference type="Proteomes" id="UP000027778">
    <property type="component" value="Unassembled WGS sequence"/>
</dbReference>
<dbReference type="InterPro" id="IPR036938">
    <property type="entry name" value="PAP2/HPO_sf"/>
</dbReference>
<sequence>MKRKLHQYELFCVGLLFVVFGIIAWRVQAGGVTTMDKYVQELVRGLQTESSLSFFSYFTKMGSAIGITSILILSLLVFWKKRYYVAMFIYPLAILTTHLVNKGIKEIVKRDRPNLNEALDALGYSFPSGHAMLSIITYGFLAYIIAANLKNKAGKYMITLVMALFIIWIGLSRIILSVHYPTDILAGYCLGGILLIIAIYFHRLFSERFGANQER</sequence>
<dbReference type="STRING" id="574375.AZF08_16325"/>
<dbReference type="AlphaFoldDB" id="A0A073KAT9"/>
<dbReference type="Pfam" id="PF01569">
    <property type="entry name" value="PAP2"/>
    <property type="match status" value="1"/>
</dbReference>
<organism evidence="3 4">
    <name type="scientific">Bacillus gaemokensis</name>
    <dbReference type="NCBI Taxonomy" id="574375"/>
    <lineage>
        <taxon>Bacteria</taxon>
        <taxon>Bacillati</taxon>
        <taxon>Bacillota</taxon>
        <taxon>Bacilli</taxon>
        <taxon>Bacillales</taxon>
        <taxon>Bacillaceae</taxon>
        <taxon>Bacillus</taxon>
        <taxon>Bacillus cereus group</taxon>
    </lineage>
</organism>
<feature type="transmembrane region" description="Helical" evidence="1">
    <location>
        <begin position="184"/>
        <end position="205"/>
    </location>
</feature>
<keyword evidence="1" id="KW-0812">Transmembrane</keyword>
<dbReference type="CDD" id="cd03392">
    <property type="entry name" value="PAP2_like_2"/>
    <property type="match status" value="1"/>
</dbReference>
<evidence type="ECO:0000256" key="1">
    <source>
        <dbReference type="SAM" id="Phobius"/>
    </source>
</evidence>
<feature type="transmembrane region" description="Helical" evidence="1">
    <location>
        <begin position="53"/>
        <end position="76"/>
    </location>
</feature>
<dbReference type="EMBL" id="JOTM01000014">
    <property type="protein sequence ID" value="KEK23562.1"/>
    <property type="molecule type" value="Genomic_DNA"/>
</dbReference>
<dbReference type="OrthoDB" id="9789113at2"/>
<dbReference type="Gene3D" id="1.20.144.10">
    <property type="entry name" value="Phosphatidic acid phosphatase type 2/haloperoxidase"/>
    <property type="match status" value="2"/>
</dbReference>
<feature type="transmembrane region" description="Helical" evidence="1">
    <location>
        <begin position="121"/>
        <end position="144"/>
    </location>
</feature>
<dbReference type="SUPFAM" id="SSF48317">
    <property type="entry name" value="Acid phosphatase/Vanadium-dependent haloperoxidase"/>
    <property type="match status" value="1"/>
</dbReference>
<dbReference type="eggNOG" id="COG0671">
    <property type="taxonomic scope" value="Bacteria"/>
</dbReference>
<feature type="transmembrane region" description="Helical" evidence="1">
    <location>
        <begin position="83"/>
        <end position="101"/>
    </location>
</feature>
<protein>
    <submittedName>
        <fullName evidence="3">Phosphoesterase</fullName>
    </submittedName>
</protein>
<dbReference type="InterPro" id="IPR000326">
    <property type="entry name" value="PAP2/HPO"/>
</dbReference>
<feature type="domain" description="Phosphatidic acid phosphatase type 2/haloperoxidase" evidence="2">
    <location>
        <begin position="85"/>
        <end position="199"/>
    </location>
</feature>
<keyword evidence="4" id="KW-1185">Reference proteome</keyword>
<evidence type="ECO:0000259" key="2">
    <source>
        <dbReference type="SMART" id="SM00014"/>
    </source>
</evidence>
<dbReference type="PANTHER" id="PTHR14969:SF13">
    <property type="entry name" value="AT30094P"/>
    <property type="match status" value="1"/>
</dbReference>
<keyword evidence="1" id="KW-0472">Membrane</keyword>
<dbReference type="SMART" id="SM00014">
    <property type="entry name" value="acidPPc"/>
    <property type="match status" value="1"/>
</dbReference>
<dbReference type="PANTHER" id="PTHR14969">
    <property type="entry name" value="SPHINGOSINE-1-PHOSPHATE PHOSPHOHYDROLASE"/>
    <property type="match status" value="1"/>
</dbReference>
<proteinExistence type="predicted"/>
<gene>
    <name evidence="3" type="ORF">BAGA_07495</name>
</gene>
<comment type="caution">
    <text evidence="3">The sequence shown here is derived from an EMBL/GenBank/DDBJ whole genome shotgun (WGS) entry which is preliminary data.</text>
</comment>
<keyword evidence="1" id="KW-1133">Transmembrane helix</keyword>
<dbReference type="RefSeq" id="WP_033675347.1">
    <property type="nucleotide sequence ID" value="NZ_JOTM01000014.1"/>
</dbReference>